<dbReference type="SUPFAM" id="SSF53335">
    <property type="entry name" value="S-adenosyl-L-methionine-dependent methyltransferases"/>
    <property type="match status" value="1"/>
</dbReference>
<dbReference type="RefSeq" id="WP_281044424.1">
    <property type="nucleotide sequence ID" value="NZ_JARYGZ010000001.1"/>
</dbReference>
<dbReference type="Pfam" id="PF08421">
    <property type="entry name" value="Methyltransf_13"/>
    <property type="match status" value="1"/>
</dbReference>
<dbReference type="PANTHER" id="PTHR43861:SF5">
    <property type="entry name" value="BLL5978 PROTEIN"/>
    <property type="match status" value="1"/>
</dbReference>
<dbReference type="Gene3D" id="6.10.250.3100">
    <property type="match status" value="1"/>
</dbReference>
<dbReference type="InterPro" id="IPR038576">
    <property type="entry name" value="Methyltransf_Zn-bd_dom_put_sf"/>
</dbReference>
<reference evidence="3" key="1">
    <citation type="submission" date="2023-04" db="EMBL/GenBank/DDBJ databases">
        <title>Sphingomonas sp. MAHUQ-71 isolated from rice field.</title>
        <authorList>
            <person name="Huq M.A."/>
        </authorList>
    </citation>
    <scope>NUCLEOTIDE SEQUENCE</scope>
    <source>
        <strain evidence="3">MAHUQ-71</strain>
    </source>
</reference>
<dbReference type="PANTHER" id="PTHR43861">
    <property type="entry name" value="TRANS-ACONITATE 2-METHYLTRANSFERASE-RELATED"/>
    <property type="match status" value="1"/>
</dbReference>
<evidence type="ECO:0000313" key="4">
    <source>
        <dbReference type="Proteomes" id="UP001160625"/>
    </source>
</evidence>
<dbReference type="Gene3D" id="6.20.50.110">
    <property type="entry name" value="Methyltransferase, zinc-binding domain"/>
    <property type="match status" value="1"/>
</dbReference>
<dbReference type="InterPro" id="IPR013630">
    <property type="entry name" value="Methyltransf_Zn-bd_dom_put"/>
</dbReference>
<protein>
    <submittedName>
        <fullName evidence="3">Class I SAM-dependent methyltransferase</fullName>
        <ecNumber evidence="3">2.1.1.-</ecNumber>
    </submittedName>
</protein>
<organism evidence="3 4">
    <name type="scientific">Sphingomonas oryzagri</name>
    <dbReference type="NCBI Taxonomy" id="3042314"/>
    <lineage>
        <taxon>Bacteria</taxon>
        <taxon>Pseudomonadati</taxon>
        <taxon>Pseudomonadota</taxon>
        <taxon>Alphaproteobacteria</taxon>
        <taxon>Sphingomonadales</taxon>
        <taxon>Sphingomonadaceae</taxon>
        <taxon>Sphingomonas</taxon>
    </lineage>
</organism>
<evidence type="ECO:0000313" key="3">
    <source>
        <dbReference type="EMBL" id="MDH7639162.1"/>
    </source>
</evidence>
<dbReference type="Proteomes" id="UP001160625">
    <property type="component" value="Unassembled WGS sequence"/>
</dbReference>
<dbReference type="InterPro" id="IPR013691">
    <property type="entry name" value="MeTrfase_14"/>
</dbReference>
<dbReference type="Gene3D" id="3.40.50.150">
    <property type="entry name" value="Vaccinia Virus protein VP39"/>
    <property type="match status" value="1"/>
</dbReference>
<sequence>MVPANLQTPQGSQKWRSQRYSASIHRQGLCRDIEISLCHILFRHHPHHRIPLYNARQIGMLDCASSCSMFVYLSISQSMRGSAMKSHVALCRHCNSKLEICLADLGLMPIANDLPDTQNIPERLTPLKVMVCSQCRLAQTVDYKNPDEIFRDDYVYFSSESTSWLEHARRYVDAMIARFDLTPGSRHIEIASNDGYLLQFSKAHGLSALGVEPCGSVADAARAKGIETWQDFFGAELADRIVSSGGPADLVTANNVFAHIPDVNGFASGIRKILKPEGVATIEVQHLLRLMQRNQFDTMYHEHFSYHSLIAASRIFRAAGLRVFDVEELESHGGSIRFFVCRDDADHPISANVDRILQEELDHGLDGDDVYLRFAGQIETLKGHLVDLVTGIRAEGKRIVAYGAPAKGVTLLNYCGIGADMIDFTVDRAPSKQGKFLPGVDIPILHPSAIAESDADFIMILPWNLSDEIIAQVVSASAYRGGFIVPMPTPHVVHALTRQAA</sequence>
<keyword evidence="3" id="KW-0808">Transferase</keyword>
<evidence type="ECO:0000259" key="2">
    <source>
        <dbReference type="Pfam" id="PF08484"/>
    </source>
</evidence>
<keyword evidence="4" id="KW-1185">Reference proteome</keyword>
<dbReference type="GO" id="GO:0008168">
    <property type="term" value="F:methyltransferase activity"/>
    <property type="evidence" value="ECO:0007669"/>
    <property type="project" value="UniProtKB-KW"/>
</dbReference>
<dbReference type="EMBL" id="JARYGZ010000001">
    <property type="protein sequence ID" value="MDH7639162.1"/>
    <property type="molecule type" value="Genomic_DNA"/>
</dbReference>
<dbReference type="Pfam" id="PF08484">
    <property type="entry name" value="Methyltransf_14"/>
    <property type="match status" value="1"/>
</dbReference>
<dbReference type="Gene3D" id="3.40.50.720">
    <property type="entry name" value="NAD(P)-binding Rossmann-like Domain"/>
    <property type="match status" value="1"/>
</dbReference>
<dbReference type="EC" id="2.1.1.-" evidence="3"/>
<proteinExistence type="predicted"/>
<feature type="domain" description="Methyltransferase putative zinc binding" evidence="1">
    <location>
        <begin position="91"/>
        <end position="150"/>
    </location>
</feature>
<comment type="caution">
    <text evidence="3">The sequence shown here is derived from an EMBL/GenBank/DDBJ whole genome shotgun (WGS) entry which is preliminary data.</text>
</comment>
<evidence type="ECO:0000259" key="1">
    <source>
        <dbReference type="Pfam" id="PF08421"/>
    </source>
</evidence>
<name>A0ABT6N1W3_9SPHN</name>
<dbReference type="InterPro" id="IPR029063">
    <property type="entry name" value="SAM-dependent_MTases_sf"/>
</dbReference>
<dbReference type="GO" id="GO:0032259">
    <property type="term" value="P:methylation"/>
    <property type="evidence" value="ECO:0007669"/>
    <property type="project" value="UniProtKB-KW"/>
</dbReference>
<accession>A0ABT6N1W3</accession>
<gene>
    <name evidence="3" type="ORF">QGN17_10510</name>
</gene>
<dbReference type="Pfam" id="PF13489">
    <property type="entry name" value="Methyltransf_23"/>
    <property type="match status" value="1"/>
</dbReference>
<feature type="domain" description="C-methyltransferase" evidence="2">
    <location>
        <begin position="331"/>
        <end position="488"/>
    </location>
</feature>
<keyword evidence="3" id="KW-0489">Methyltransferase</keyword>